<dbReference type="GO" id="GO:0046983">
    <property type="term" value="F:protein dimerization activity"/>
    <property type="evidence" value="ECO:0007669"/>
    <property type="project" value="InterPro"/>
</dbReference>
<dbReference type="InterPro" id="IPR050142">
    <property type="entry name" value="MADS-box/MEF2_TF"/>
</dbReference>
<protein>
    <submittedName>
        <fullName evidence="9">Uncharacterized protein</fullName>
    </submittedName>
</protein>
<evidence type="ECO:0000259" key="7">
    <source>
        <dbReference type="PROSITE" id="PS50066"/>
    </source>
</evidence>
<dbReference type="InterPro" id="IPR002100">
    <property type="entry name" value="TF_MADSbox"/>
</dbReference>
<dbReference type="CDD" id="cd00265">
    <property type="entry name" value="MADS_MEF2_like"/>
    <property type="match status" value="1"/>
</dbReference>
<evidence type="ECO:0000256" key="3">
    <source>
        <dbReference type="ARBA" id="ARBA00023125"/>
    </source>
</evidence>
<keyword evidence="4" id="KW-0804">Transcription</keyword>
<dbReference type="EMBL" id="JAVXUP010000164">
    <property type="protein sequence ID" value="KAK3035867.1"/>
    <property type="molecule type" value="Genomic_DNA"/>
</dbReference>
<name>A0AA89BGP0_9ASTE</name>
<comment type="subcellular location">
    <subcellularLocation>
        <location evidence="1">Nucleus</location>
    </subcellularLocation>
</comment>
<dbReference type="PROSITE" id="PS50066">
    <property type="entry name" value="MADS_BOX_2"/>
    <property type="match status" value="1"/>
</dbReference>
<dbReference type="Gene3D" id="3.40.1810.10">
    <property type="entry name" value="Transcription factor, MADS-box"/>
    <property type="match status" value="1"/>
</dbReference>
<evidence type="ECO:0000256" key="2">
    <source>
        <dbReference type="ARBA" id="ARBA00023015"/>
    </source>
</evidence>
<evidence type="ECO:0000256" key="4">
    <source>
        <dbReference type="ARBA" id="ARBA00023163"/>
    </source>
</evidence>
<dbReference type="Proteomes" id="UP001188597">
    <property type="component" value="Unassembled WGS sequence"/>
</dbReference>
<dbReference type="InterPro" id="IPR036879">
    <property type="entry name" value="TF_MADSbox_sf"/>
</dbReference>
<dbReference type="GO" id="GO:0045944">
    <property type="term" value="P:positive regulation of transcription by RNA polymerase II"/>
    <property type="evidence" value="ECO:0007669"/>
    <property type="project" value="InterPro"/>
</dbReference>
<sequence>MGRKKLQMKRIDDKSSRQVTFCKRRSGLMKKARELSILCDVQVAVVVFSSRGKLYESCARADRFLEGSDIEELSVTKLMHLEEQLNSALVRTRSRKAQLMMKALVTLREKEGKVRDENELLKQEIVATEKDDDNNNQTDSSPQHATLQLLPGF</sequence>
<reference evidence="9" key="1">
    <citation type="submission" date="2022-12" db="EMBL/GenBank/DDBJ databases">
        <title>Draft genome assemblies for two species of Escallonia (Escalloniales).</title>
        <authorList>
            <person name="Chanderbali A."/>
            <person name="Dervinis C."/>
            <person name="Anghel I."/>
            <person name="Soltis D."/>
            <person name="Soltis P."/>
            <person name="Zapata F."/>
        </authorList>
    </citation>
    <scope>NUCLEOTIDE SEQUENCE</scope>
    <source>
        <strain evidence="9">UCBG64.0493</strain>
        <tissue evidence="9">Leaf</tissue>
    </source>
</reference>
<feature type="compositionally biased region" description="Polar residues" evidence="6">
    <location>
        <begin position="135"/>
        <end position="146"/>
    </location>
</feature>
<feature type="domain" description="MADS-box" evidence="7">
    <location>
        <begin position="1"/>
        <end position="61"/>
    </location>
</feature>
<dbReference type="InterPro" id="IPR002487">
    <property type="entry name" value="TF_Kbox"/>
</dbReference>
<dbReference type="GO" id="GO:0000977">
    <property type="term" value="F:RNA polymerase II transcription regulatory region sequence-specific DNA binding"/>
    <property type="evidence" value="ECO:0007669"/>
    <property type="project" value="InterPro"/>
</dbReference>
<dbReference type="AlphaFoldDB" id="A0AA89BGP0"/>
<gene>
    <name evidence="9" type="ORF">RJ639_033004</name>
</gene>
<feature type="region of interest" description="Disordered" evidence="6">
    <location>
        <begin position="127"/>
        <end position="153"/>
    </location>
</feature>
<evidence type="ECO:0000256" key="1">
    <source>
        <dbReference type="ARBA" id="ARBA00004123"/>
    </source>
</evidence>
<keyword evidence="5" id="KW-0539">Nucleus</keyword>
<keyword evidence="10" id="KW-1185">Reference proteome</keyword>
<dbReference type="PRINTS" id="PR00404">
    <property type="entry name" value="MADSDOMAIN"/>
</dbReference>
<comment type="caution">
    <text evidence="9">The sequence shown here is derived from an EMBL/GenBank/DDBJ whole genome shotgun (WGS) entry which is preliminary data.</text>
</comment>
<dbReference type="PANTHER" id="PTHR48019">
    <property type="entry name" value="SERUM RESPONSE FACTOR HOMOLOG"/>
    <property type="match status" value="1"/>
</dbReference>
<dbReference type="GO" id="GO:0003700">
    <property type="term" value="F:DNA-binding transcription factor activity"/>
    <property type="evidence" value="ECO:0007669"/>
    <property type="project" value="InterPro"/>
</dbReference>
<feature type="domain" description="K-box" evidence="8">
    <location>
        <begin position="41"/>
        <end position="131"/>
    </location>
</feature>
<evidence type="ECO:0000313" key="10">
    <source>
        <dbReference type="Proteomes" id="UP001188597"/>
    </source>
</evidence>
<keyword evidence="2" id="KW-0805">Transcription regulation</keyword>
<dbReference type="GO" id="GO:0005634">
    <property type="term" value="C:nucleus"/>
    <property type="evidence" value="ECO:0007669"/>
    <property type="project" value="UniProtKB-SubCell"/>
</dbReference>
<dbReference type="InterPro" id="IPR033896">
    <property type="entry name" value="MEF2-like_N"/>
</dbReference>
<organism evidence="9 10">
    <name type="scientific">Escallonia herrerae</name>
    <dbReference type="NCBI Taxonomy" id="1293975"/>
    <lineage>
        <taxon>Eukaryota</taxon>
        <taxon>Viridiplantae</taxon>
        <taxon>Streptophyta</taxon>
        <taxon>Embryophyta</taxon>
        <taxon>Tracheophyta</taxon>
        <taxon>Spermatophyta</taxon>
        <taxon>Magnoliopsida</taxon>
        <taxon>eudicotyledons</taxon>
        <taxon>Gunneridae</taxon>
        <taxon>Pentapetalae</taxon>
        <taxon>asterids</taxon>
        <taxon>campanulids</taxon>
        <taxon>Escalloniales</taxon>
        <taxon>Escalloniaceae</taxon>
        <taxon>Escallonia</taxon>
    </lineage>
</organism>
<evidence type="ECO:0000313" key="9">
    <source>
        <dbReference type="EMBL" id="KAK3035867.1"/>
    </source>
</evidence>
<accession>A0AA89BGP0</accession>
<evidence type="ECO:0000256" key="5">
    <source>
        <dbReference type="ARBA" id="ARBA00023242"/>
    </source>
</evidence>
<dbReference type="Pfam" id="PF00319">
    <property type="entry name" value="SRF-TF"/>
    <property type="match status" value="1"/>
</dbReference>
<evidence type="ECO:0000256" key="6">
    <source>
        <dbReference type="SAM" id="MobiDB-lite"/>
    </source>
</evidence>
<dbReference type="SUPFAM" id="SSF55455">
    <property type="entry name" value="SRF-like"/>
    <property type="match status" value="1"/>
</dbReference>
<keyword evidence="3" id="KW-0238">DNA-binding</keyword>
<dbReference type="PROSITE" id="PS00350">
    <property type="entry name" value="MADS_BOX_1"/>
    <property type="match status" value="1"/>
</dbReference>
<dbReference type="SMART" id="SM00432">
    <property type="entry name" value="MADS"/>
    <property type="match status" value="1"/>
</dbReference>
<evidence type="ECO:0000259" key="8">
    <source>
        <dbReference type="PROSITE" id="PS51297"/>
    </source>
</evidence>
<proteinExistence type="predicted"/>
<dbReference type="PROSITE" id="PS51297">
    <property type="entry name" value="K_BOX"/>
    <property type="match status" value="1"/>
</dbReference>